<evidence type="ECO:0000313" key="4">
    <source>
        <dbReference type="Proteomes" id="UP000009168"/>
    </source>
</evidence>
<dbReference type="InterPro" id="IPR002350">
    <property type="entry name" value="Kazal_dom"/>
</dbReference>
<evidence type="ECO:0000259" key="2">
    <source>
        <dbReference type="PROSITE" id="PS51465"/>
    </source>
</evidence>
<dbReference type="GeneID" id="7834763"/>
<dbReference type="AlphaFoldDB" id="Q230Y3"/>
<gene>
    <name evidence="3" type="ORF">TTHERM_00433760</name>
</gene>
<name>Q230Y3_TETTS</name>
<dbReference type="KEGG" id="tet:TTHERM_00433760"/>
<protein>
    <submittedName>
        <fullName evidence="3">Kazal-type proteinase inhibitor 1</fullName>
    </submittedName>
</protein>
<proteinExistence type="predicted"/>
<dbReference type="InParanoid" id="Q230Y3"/>
<dbReference type="Proteomes" id="UP000009168">
    <property type="component" value="Unassembled WGS sequence"/>
</dbReference>
<keyword evidence="4" id="KW-1185">Reference proteome</keyword>
<dbReference type="HOGENOM" id="CLU_135923_0_0_1"/>
<feature type="domain" description="Kazal-like" evidence="2">
    <location>
        <begin position="16"/>
        <end position="76"/>
    </location>
</feature>
<dbReference type="EMBL" id="GG662532">
    <property type="protein sequence ID" value="EAR91156.1"/>
    <property type="molecule type" value="Genomic_DNA"/>
</dbReference>
<keyword evidence="1" id="KW-0732">Signal</keyword>
<dbReference type="RefSeq" id="XP_001011401.1">
    <property type="nucleotide sequence ID" value="XM_001011401.1"/>
</dbReference>
<reference evidence="4" key="1">
    <citation type="journal article" date="2006" name="PLoS Biol.">
        <title>Macronuclear genome sequence of the ciliate Tetrahymena thermophila, a model eukaryote.</title>
        <authorList>
            <person name="Eisen J.A."/>
            <person name="Coyne R.S."/>
            <person name="Wu M."/>
            <person name="Wu D."/>
            <person name="Thiagarajan M."/>
            <person name="Wortman J.R."/>
            <person name="Badger J.H."/>
            <person name="Ren Q."/>
            <person name="Amedeo P."/>
            <person name="Jones K.M."/>
            <person name="Tallon L.J."/>
            <person name="Delcher A.L."/>
            <person name="Salzberg S.L."/>
            <person name="Silva J.C."/>
            <person name="Haas B.J."/>
            <person name="Majoros W.H."/>
            <person name="Farzad M."/>
            <person name="Carlton J.M."/>
            <person name="Smith R.K. Jr."/>
            <person name="Garg J."/>
            <person name="Pearlman R.E."/>
            <person name="Karrer K.M."/>
            <person name="Sun L."/>
            <person name="Manning G."/>
            <person name="Elde N.C."/>
            <person name="Turkewitz A.P."/>
            <person name="Asai D.J."/>
            <person name="Wilkes D.E."/>
            <person name="Wang Y."/>
            <person name="Cai H."/>
            <person name="Collins K."/>
            <person name="Stewart B.A."/>
            <person name="Lee S.R."/>
            <person name="Wilamowska K."/>
            <person name="Weinberg Z."/>
            <person name="Ruzzo W.L."/>
            <person name="Wloga D."/>
            <person name="Gaertig J."/>
            <person name="Frankel J."/>
            <person name="Tsao C.-C."/>
            <person name="Gorovsky M.A."/>
            <person name="Keeling P.J."/>
            <person name="Waller R.F."/>
            <person name="Patron N.J."/>
            <person name="Cherry J.M."/>
            <person name="Stover N.A."/>
            <person name="Krieger C.J."/>
            <person name="del Toro C."/>
            <person name="Ryder H.F."/>
            <person name="Williamson S.C."/>
            <person name="Barbeau R.A."/>
            <person name="Hamilton E.P."/>
            <person name="Orias E."/>
        </authorList>
    </citation>
    <scope>NUCLEOTIDE SEQUENCE [LARGE SCALE GENOMIC DNA]</scope>
    <source>
        <strain evidence="4">SB210</strain>
    </source>
</reference>
<accession>Q230Y3</accession>
<feature type="signal peptide" evidence="1">
    <location>
        <begin position="1"/>
        <end position="16"/>
    </location>
</feature>
<sequence>MRKLIFLAAIFCFVMAQKVEDCPPFGTELNCSGEFSPVCGVRGFSNNKQIRETYYNQCIACKIGHVEYTVEGKCEEFPEDGHFCSPTESKQEICRYLDSPRCGYFNKDVSCTSPPCVKDGRNVCMTCSIKNMLYTTKGKCKQ</sequence>
<evidence type="ECO:0000313" key="3">
    <source>
        <dbReference type="EMBL" id="EAR91156.1"/>
    </source>
</evidence>
<evidence type="ECO:0000256" key="1">
    <source>
        <dbReference type="SAM" id="SignalP"/>
    </source>
</evidence>
<organism evidence="3 4">
    <name type="scientific">Tetrahymena thermophila (strain SB210)</name>
    <dbReference type="NCBI Taxonomy" id="312017"/>
    <lineage>
        <taxon>Eukaryota</taxon>
        <taxon>Sar</taxon>
        <taxon>Alveolata</taxon>
        <taxon>Ciliophora</taxon>
        <taxon>Intramacronucleata</taxon>
        <taxon>Oligohymenophorea</taxon>
        <taxon>Hymenostomatida</taxon>
        <taxon>Tetrahymenina</taxon>
        <taxon>Tetrahymenidae</taxon>
        <taxon>Tetrahymena</taxon>
    </lineage>
</organism>
<feature type="chain" id="PRO_5004201254" evidence="1">
    <location>
        <begin position="17"/>
        <end position="142"/>
    </location>
</feature>
<dbReference type="PROSITE" id="PS51465">
    <property type="entry name" value="KAZAL_2"/>
    <property type="match status" value="1"/>
</dbReference>